<proteinExistence type="predicted"/>
<evidence type="ECO:0000313" key="1">
    <source>
        <dbReference type="EMBL" id="KAK5938207.1"/>
    </source>
</evidence>
<dbReference type="GeneID" id="90003245"/>
<protein>
    <recommendedName>
        <fullName evidence="3">Arrestin-like N-terminal domain-containing protein</fullName>
    </recommendedName>
</protein>
<comment type="caution">
    <text evidence="1">The sequence shown here is derived from an EMBL/GenBank/DDBJ whole genome shotgun (WGS) entry which is preliminary data.</text>
</comment>
<organism evidence="1 2">
    <name type="scientific">Knufia obscura</name>
    <dbReference type="NCBI Taxonomy" id="1635080"/>
    <lineage>
        <taxon>Eukaryota</taxon>
        <taxon>Fungi</taxon>
        <taxon>Dikarya</taxon>
        <taxon>Ascomycota</taxon>
        <taxon>Pezizomycotina</taxon>
        <taxon>Eurotiomycetes</taxon>
        <taxon>Chaetothyriomycetidae</taxon>
        <taxon>Chaetothyriales</taxon>
        <taxon>Trichomeriaceae</taxon>
        <taxon>Knufia</taxon>
    </lineage>
</organism>
<sequence>MHLSFHFEDFFHDKGTSTDVLSDVKIPTFLVQNGVLGDLQIRDLKESLLNHENARVEVDLEGFMRTELDTCVHSHSEFRVTVEKKVGRPKAKPSTALIIQVLSMTQALSIRSHATNDPENVRKYPFSFDVQSWLRYDEASGNHSRILESRSNYVSIPPSLRHEILTTPQGVRRPRAGAHVGYKLTARLLKDHRVVDRIVQPILLFLSQPPCPPMCVTDFKGEYRSFQKSALQGALFQKVGDISVVVQEPKQLTVRADRADSIVEVPVKLLFEQTKGNAALSDQPTIEADVKWTFRFLTFVSMQEQQGPPTLKEALVSPATAFVRSSLKSRYVKMVWRKWSKVAVKGRASCIASEQSLWLTLPRSEVLTPTFWSPFLSRRYSICLQLKVMKPGAAKLEVEVPIQVGIEGGTAEGDYASSRPAALGNDEFIFDDVEGDELLPQYSR</sequence>
<evidence type="ECO:0000313" key="2">
    <source>
        <dbReference type="Proteomes" id="UP001334248"/>
    </source>
</evidence>
<dbReference type="EMBL" id="JAVHJV010000014">
    <property type="protein sequence ID" value="KAK5938207.1"/>
    <property type="molecule type" value="Genomic_DNA"/>
</dbReference>
<evidence type="ECO:0008006" key="3">
    <source>
        <dbReference type="Google" id="ProtNLM"/>
    </source>
</evidence>
<gene>
    <name evidence="1" type="ORF">PMZ80_009796</name>
</gene>
<dbReference type="Proteomes" id="UP001334248">
    <property type="component" value="Unassembled WGS sequence"/>
</dbReference>
<dbReference type="RefSeq" id="XP_064726297.1">
    <property type="nucleotide sequence ID" value="XM_064878189.1"/>
</dbReference>
<name>A0ABR0RC66_9EURO</name>
<accession>A0ABR0RC66</accession>
<keyword evidence="2" id="KW-1185">Reference proteome</keyword>
<reference evidence="1 2" key="1">
    <citation type="journal article" date="2023" name="Res Sq">
        <title>Genomic and morphological characterization of Knufia obscura isolated from the Mars 2020 spacecraft assembly facility.</title>
        <authorList>
            <person name="Chander A.M."/>
            <person name="Teixeira M.M."/>
            <person name="Singh N.K."/>
            <person name="Williams M.P."/>
            <person name="Parker C.W."/>
            <person name="Leo P."/>
            <person name="Stajich J.E."/>
            <person name="Torok T."/>
            <person name="Tighe S."/>
            <person name="Mason C.E."/>
            <person name="Venkateswaran K."/>
        </authorList>
    </citation>
    <scope>NUCLEOTIDE SEQUENCE [LARGE SCALE GENOMIC DNA]</scope>
    <source>
        <strain evidence="1 2">CCFEE 5817</strain>
    </source>
</reference>